<keyword evidence="4" id="KW-1185">Reference proteome</keyword>
<dbReference type="RefSeq" id="WP_187333269.1">
    <property type="nucleotide sequence ID" value="NZ_CP060490.1"/>
</dbReference>
<reference evidence="3 4" key="1">
    <citation type="submission" date="2020-08" db="EMBL/GenBank/DDBJ databases">
        <authorList>
            <person name="Liu C."/>
            <person name="Sun Q."/>
        </authorList>
    </citation>
    <scope>NUCLEOTIDE SEQUENCE [LARGE SCALE GENOMIC DNA]</scope>
    <source>
        <strain evidence="3 4">NSJ-62</strain>
    </source>
</reference>
<dbReference type="Pfam" id="PF10646">
    <property type="entry name" value="Germane"/>
    <property type="match status" value="2"/>
</dbReference>
<sequence length="307" mass="32767">MRKRMACLLCALTLLVTGCAYAVRQSQPSDEDVYQLYYAVEDLEMVQGGDAISAETIPVTQLDPLPTREMAEALLTVLLEGPDTAALRSPIPAGTKLLGLEISGQHAHVDLSAPYGALSGIALTIADYCITLTLTQLPEITVVSITVEGQPLAYRNSQNFTAHDVLLSSTADVIRTLDVSLYFLDGAGSLVPEQRTLELYEGDTQALSLINALVSGPHGKGLSSALPEQFSVLSVWQEEGVCYLNLPSALLTDSTQTPEQQSLTVTALVNSLCSLDSVDSVQILVDGELRSFYGSISIEGLLYPTAS</sequence>
<evidence type="ECO:0000259" key="2">
    <source>
        <dbReference type="SMART" id="SM00909"/>
    </source>
</evidence>
<dbReference type="InterPro" id="IPR019606">
    <property type="entry name" value="GerMN"/>
</dbReference>
<protein>
    <submittedName>
        <fullName evidence="3">GerMN domain-containing protein</fullName>
    </submittedName>
</protein>
<feature type="domain" description="GerMN" evidence="2">
    <location>
        <begin position="71"/>
        <end position="156"/>
    </location>
</feature>
<dbReference type="PROSITE" id="PS51257">
    <property type="entry name" value="PROKAR_LIPOPROTEIN"/>
    <property type="match status" value="1"/>
</dbReference>
<evidence type="ECO:0000256" key="1">
    <source>
        <dbReference type="SAM" id="SignalP"/>
    </source>
</evidence>
<name>A0A7G9B552_9FIRM</name>
<dbReference type="SMART" id="SM00909">
    <property type="entry name" value="Germane"/>
    <property type="match status" value="2"/>
</dbReference>
<feature type="chain" id="PRO_5028812069" evidence="1">
    <location>
        <begin position="23"/>
        <end position="307"/>
    </location>
</feature>
<accession>A0A7G9B552</accession>
<proteinExistence type="predicted"/>
<dbReference type="KEGG" id="ohi:H8790_01100"/>
<feature type="signal peptide" evidence="1">
    <location>
        <begin position="1"/>
        <end position="22"/>
    </location>
</feature>
<dbReference type="Proteomes" id="UP000515960">
    <property type="component" value="Chromosome"/>
</dbReference>
<dbReference type="AlphaFoldDB" id="A0A7G9B552"/>
<feature type="domain" description="GerMN" evidence="2">
    <location>
        <begin position="206"/>
        <end position="294"/>
    </location>
</feature>
<evidence type="ECO:0000313" key="3">
    <source>
        <dbReference type="EMBL" id="QNL44683.1"/>
    </source>
</evidence>
<evidence type="ECO:0000313" key="4">
    <source>
        <dbReference type="Proteomes" id="UP000515960"/>
    </source>
</evidence>
<dbReference type="EMBL" id="CP060490">
    <property type="protein sequence ID" value="QNL44683.1"/>
    <property type="molecule type" value="Genomic_DNA"/>
</dbReference>
<keyword evidence="1" id="KW-0732">Signal</keyword>
<gene>
    <name evidence="3" type="ORF">H8790_01100</name>
</gene>
<organism evidence="3 4">
    <name type="scientific">Oscillibacter hominis</name>
    <dbReference type="NCBI Taxonomy" id="2763056"/>
    <lineage>
        <taxon>Bacteria</taxon>
        <taxon>Bacillati</taxon>
        <taxon>Bacillota</taxon>
        <taxon>Clostridia</taxon>
        <taxon>Eubacteriales</taxon>
        <taxon>Oscillospiraceae</taxon>
        <taxon>Oscillibacter</taxon>
    </lineage>
</organism>